<dbReference type="InterPro" id="IPR050640">
    <property type="entry name" value="Bact_2-comp_sensor_kinase"/>
</dbReference>
<evidence type="ECO:0000313" key="4">
    <source>
        <dbReference type="Proteomes" id="UP000559010"/>
    </source>
</evidence>
<dbReference type="InterPro" id="IPR036890">
    <property type="entry name" value="HATPase_C_sf"/>
</dbReference>
<accession>A0A848IXY2</accession>
<dbReference type="Pfam" id="PF06580">
    <property type="entry name" value="His_kinase"/>
    <property type="match status" value="1"/>
</dbReference>
<keyword evidence="1" id="KW-0472">Membrane</keyword>
<gene>
    <name evidence="3" type="ORF">HH304_01920</name>
</gene>
<dbReference type="GO" id="GO:0000155">
    <property type="term" value="F:phosphorelay sensor kinase activity"/>
    <property type="evidence" value="ECO:0007669"/>
    <property type="project" value="InterPro"/>
</dbReference>
<sequence length="340" mass="39224">MKKTLIYWLCQSIWIVFAFFQIIGYYLTLNDITLPAAFSYISFAVYGIIVTHIYRFIIIKYGWLNLPISKILPRVFLSTFIMSVVGYLWGLGTVHIASIYDASNDVTIPTFIANILVNEFLFLIWSLIYFSYHYISNYRANLKYQAYINEVRLNQLKSQLNPHFIFNGLNSIRALIDIEPDKSKLALTKLSNILRKSLIFDSKKLIDLREEIKTVTDYLYLEKIRYEERLNFNIEIEKEAENIPVPPMMVQTLVENGIKHGISNLINGGCISIKAFKKNTHLILEIINSGQLPKYPVTRAKGHGLANTRERLDLLYSGKATFKIANYGEDKVITSIKLPL</sequence>
<dbReference type="Proteomes" id="UP000559010">
    <property type="component" value="Unassembled WGS sequence"/>
</dbReference>
<feature type="domain" description="Signal transduction histidine kinase internal region" evidence="2">
    <location>
        <begin position="152"/>
        <end position="230"/>
    </location>
</feature>
<keyword evidence="1" id="KW-1133">Transmembrane helix</keyword>
<keyword evidence="1" id="KW-0812">Transmembrane</keyword>
<dbReference type="SUPFAM" id="SSF55874">
    <property type="entry name" value="ATPase domain of HSP90 chaperone/DNA topoisomerase II/histidine kinase"/>
    <property type="match status" value="1"/>
</dbReference>
<keyword evidence="4" id="KW-1185">Reference proteome</keyword>
<evidence type="ECO:0000313" key="3">
    <source>
        <dbReference type="EMBL" id="NMM47140.1"/>
    </source>
</evidence>
<protein>
    <submittedName>
        <fullName evidence="3">Histidine kinase</fullName>
    </submittedName>
</protein>
<feature type="transmembrane region" description="Helical" evidence="1">
    <location>
        <begin position="111"/>
        <end position="135"/>
    </location>
</feature>
<dbReference type="AlphaFoldDB" id="A0A848IXY2"/>
<dbReference type="RefSeq" id="WP_169677752.1">
    <property type="nucleotide sequence ID" value="NZ_JABBNU010000001.1"/>
</dbReference>
<dbReference type="PANTHER" id="PTHR34220">
    <property type="entry name" value="SENSOR HISTIDINE KINASE YPDA"/>
    <property type="match status" value="1"/>
</dbReference>
<comment type="caution">
    <text evidence="3">The sequence shown here is derived from an EMBL/GenBank/DDBJ whole genome shotgun (WGS) entry which is preliminary data.</text>
</comment>
<reference evidence="3 4" key="1">
    <citation type="submission" date="2020-04" db="EMBL/GenBank/DDBJ databases">
        <title>Flammeovirgaceae bacterium KN852 isolated from deep sea.</title>
        <authorList>
            <person name="Zhang D.-C."/>
        </authorList>
    </citation>
    <scope>NUCLEOTIDE SEQUENCE [LARGE SCALE GENOMIC DNA]</scope>
    <source>
        <strain evidence="3 4">KN852</strain>
    </source>
</reference>
<dbReference type="Gene3D" id="3.30.565.10">
    <property type="entry name" value="Histidine kinase-like ATPase, C-terminal domain"/>
    <property type="match status" value="1"/>
</dbReference>
<evidence type="ECO:0000256" key="1">
    <source>
        <dbReference type="SAM" id="Phobius"/>
    </source>
</evidence>
<feature type="transmembrane region" description="Helical" evidence="1">
    <location>
        <begin position="5"/>
        <end position="26"/>
    </location>
</feature>
<name>A0A848IXY2_9BACT</name>
<feature type="transmembrane region" description="Helical" evidence="1">
    <location>
        <begin position="32"/>
        <end position="54"/>
    </location>
</feature>
<dbReference type="GO" id="GO:0016020">
    <property type="term" value="C:membrane"/>
    <property type="evidence" value="ECO:0007669"/>
    <property type="project" value="InterPro"/>
</dbReference>
<keyword evidence="3" id="KW-0418">Kinase</keyword>
<keyword evidence="3" id="KW-0808">Transferase</keyword>
<proteinExistence type="predicted"/>
<organism evidence="3 4">
    <name type="scientific">Marinigracilibium pacificum</name>
    <dbReference type="NCBI Taxonomy" id="2729599"/>
    <lineage>
        <taxon>Bacteria</taxon>
        <taxon>Pseudomonadati</taxon>
        <taxon>Bacteroidota</taxon>
        <taxon>Cytophagia</taxon>
        <taxon>Cytophagales</taxon>
        <taxon>Flammeovirgaceae</taxon>
        <taxon>Marinigracilibium</taxon>
    </lineage>
</organism>
<dbReference type="PANTHER" id="PTHR34220:SF7">
    <property type="entry name" value="SENSOR HISTIDINE KINASE YPDA"/>
    <property type="match status" value="1"/>
</dbReference>
<dbReference type="EMBL" id="JABBNU010000001">
    <property type="protein sequence ID" value="NMM47140.1"/>
    <property type="molecule type" value="Genomic_DNA"/>
</dbReference>
<dbReference type="InterPro" id="IPR010559">
    <property type="entry name" value="Sig_transdc_His_kin_internal"/>
</dbReference>
<feature type="transmembrane region" description="Helical" evidence="1">
    <location>
        <begin position="75"/>
        <end position="99"/>
    </location>
</feature>
<evidence type="ECO:0000259" key="2">
    <source>
        <dbReference type="Pfam" id="PF06580"/>
    </source>
</evidence>